<accession>A0A840SFP2</accession>
<dbReference type="InterPro" id="IPR036390">
    <property type="entry name" value="WH_DNA-bd_sf"/>
</dbReference>
<evidence type="ECO:0000259" key="1">
    <source>
        <dbReference type="PROSITE" id="PS51186"/>
    </source>
</evidence>
<feature type="domain" description="N-acetyltransferase" evidence="1">
    <location>
        <begin position="129"/>
        <end position="284"/>
    </location>
</feature>
<dbReference type="Gene3D" id="1.10.10.10">
    <property type="entry name" value="Winged helix-like DNA-binding domain superfamily/Winged helix DNA-binding domain"/>
    <property type="match status" value="1"/>
</dbReference>
<dbReference type="Pfam" id="PF12802">
    <property type="entry name" value="MarR_2"/>
    <property type="match status" value="1"/>
</dbReference>
<reference evidence="2 3" key="1">
    <citation type="submission" date="2020-08" db="EMBL/GenBank/DDBJ databases">
        <title>Genomic Encyclopedia of Type Strains, Phase IV (KMG-IV): sequencing the most valuable type-strain genomes for metagenomic binning, comparative biology and taxonomic classification.</title>
        <authorList>
            <person name="Goeker M."/>
        </authorList>
    </citation>
    <scope>NUCLEOTIDE SEQUENCE [LARGE SCALE GENOMIC DNA]</scope>
    <source>
        <strain evidence="2 3">DSM 101730</strain>
    </source>
</reference>
<evidence type="ECO:0000313" key="2">
    <source>
        <dbReference type="EMBL" id="MBB5220677.1"/>
    </source>
</evidence>
<keyword evidence="3" id="KW-1185">Reference proteome</keyword>
<gene>
    <name evidence="2" type="ORF">HNP73_000598</name>
</gene>
<dbReference type="Proteomes" id="UP000549457">
    <property type="component" value="Unassembled WGS sequence"/>
</dbReference>
<dbReference type="InterPro" id="IPR036388">
    <property type="entry name" value="WH-like_DNA-bd_sf"/>
</dbReference>
<dbReference type="PANTHER" id="PTHR33164">
    <property type="entry name" value="TRANSCRIPTIONAL REGULATOR, MARR FAMILY"/>
    <property type="match status" value="1"/>
</dbReference>
<evidence type="ECO:0000313" key="3">
    <source>
        <dbReference type="Proteomes" id="UP000549457"/>
    </source>
</evidence>
<dbReference type="PANTHER" id="PTHR33164:SF104">
    <property type="entry name" value="TRANSCRIPTIONAL REGULATORY PROTEIN"/>
    <property type="match status" value="1"/>
</dbReference>
<organism evidence="2 3">
    <name type="scientific">Amaricoccus macauensis</name>
    <dbReference type="NCBI Taxonomy" id="57001"/>
    <lineage>
        <taxon>Bacteria</taxon>
        <taxon>Pseudomonadati</taxon>
        <taxon>Pseudomonadota</taxon>
        <taxon>Alphaproteobacteria</taxon>
        <taxon>Rhodobacterales</taxon>
        <taxon>Paracoccaceae</taxon>
        <taxon>Amaricoccus</taxon>
    </lineage>
</organism>
<dbReference type="Pfam" id="PF00583">
    <property type="entry name" value="Acetyltransf_1"/>
    <property type="match status" value="1"/>
</dbReference>
<proteinExistence type="predicted"/>
<dbReference type="InterPro" id="IPR000835">
    <property type="entry name" value="HTH_MarR-typ"/>
</dbReference>
<comment type="caution">
    <text evidence="2">The sequence shown here is derived from an EMBL/GenBank/DDBJ whole genome shotgun (WGS) entry which is preliminary data.</text>
</comment>
<dbReference type="GO" id="GO:0003677">
    <property type="term" value="F:DNA binding"/>
    <property type="evidence" value="ECO:0007669"/>
    <property type="project" value="UniProtKB-KW"/>
</dbReference>
<protein>
    <submittedName>
        <fullName evidence="2">DNA-binding MarR family transcriptional regulator</fullName>
    </submittedName>
</protein>
<dbReference type="SUPFAM" id="SSF55729">
    <property type="entry name" value="Acyl-CoA N-acyltransferases (Nat)"/>
    <property type="match status" value="1"/>
</dbReference>
<dbReference type="GO" id="GO:0006950">
    <property type="term" value="P:response to stress"/>
    <property type="evidence" value="ECO:0007669"/>
    <property type="project" value="TreeGrafter"/>
</dbReference>
<dbReference type="InterPro" id="IPR039422">
    <property type="entry name" value="MarR/SlyA-like"/>
</dbReference>
<dbReference type="RefSeq" id="WP_246399484.1">
    <property type="nucleotide sequence ID" value="NZ_JACHFM010000001.1"/>
</dbReference>
<name>A0A840SFP2_9RHOB</name>
<dbReference type="SMART" id="SM00347">
    <property type="entry name" value="HTH_MARR"/>
    <property type="match status" value="1"/>
</dbReference>
<dbReference type="InterPro" id="IPR016181">
    <property type="entry name" value="Acyl_CoA_acyltransferase"/>
</dbReference>
<keyword evidence="2" id="KW-0238">DNA-binding</keyword>
<dbReference type="PROSITE" id="PS51186">
    <property type="entry name" value="GNAT"/>
    <property type="match status" value="1"/>
</dbReference>
<dbReference type="EMBL" id="JACHFM010000001">
    <property type="protein sequence ID" value="MBB5220677.1"/>
    <property type="molecule type" value="Genomic_DNA"/>
</dbReference>
<dbReference type="SUPFAM" id="SSF46785">
    <property type="entry name" value="Winged helix' DNA-binding domain"/>
    <property type="match status" value="1"/>
</dbReference>
<dbReference type="InterPro" id="IPR000182">
    <property type="entry name" value="GNAT_dom"/>
</dbReference>
<dbReference type="GO" id="GO:0016747">
    <property type="term" value="F:acyltransferase activity, transferring groups other than amino-acyl groups"/>
    <property type="evidence" value="ECO:0007669"/>
    <property type="project" value="InterPro"/>
</dbReference>
<sequence length="289" mass="30760">MGGKFAGTDLSLSAAHALIEIEAGKVTARDLTDRLCLDKSSVSRMLRKLVETGDVAETGGSDGRFKFLSLTDAGRERTAAIHAFARNRVAQALAELGPGQDHAILEGLNLYAAALMAAERAPGDVCAIDIVSGYQTGLIARVTQMHAHSYARTAGCALQFEAWVAGGLSEFCGRLGAPSNAIWVAMRGREIVGSIAIDGEDLGGGVAHLRWFIFDDGARGGGCRKLLGAALAFVDACDFVETHLWTFGGLDAARHLYDEHGFTLAEERAGSQWGADVREQRFVRRRPGA</sequence>
<dbReference type="Gene3D" id="3.40.630.30">
    <property type="match status" value="1"/>
</dbReference>
<dbReference type="GO" id="GO:0003700">
    <property type="term" value="F:DNA-binding transcription factor activity"/>
    <property type="evidence" value="ECO:0007669"/>
    <property type="project" value="InterPro"/>
</dbReference>
<dbReference type="AlphaFoldDB" id="A0A840SFP2"/>